<dbReference type="RefSeq" id="WP_027315266.1">
    <property type="nucleotide sequence ID" value="NZ_JACIDC010000005.1"/>
</dbReference>
<dbReference type="EC" id="2.3.1.-" evidence="5"/>
<dbReference type="EMBL" id="JACIDC010000005">
    <property type="protein sequence ID" value="MBB4040143.1"/>
    <property type="molecule type" value="Genomic_DNA"/>
</dbReference>
<evidence type="ECO:0000256" key="2">
    <source>
        <dbReference type="ARBA" id="ARBA00023315"/>
    </source>
</evidence>
<feature type="domain" description="N-acetyltransferase" evidence="4">
    <location>
        <begin position="18"/>
        <end position="173"/>
    </location>
</feature>
<reference evidence="5 6" key="1">
    <citation type="submission" date="2020-08" db="EMBL/GenBank/DDBJ databases">
        <title>Genomic Encyclopedia of Type Strains, Phase IV (KMG-IV): sequencing the most valuable type-strain genomes for metagenomic binning, comparative biology and taxonomic classification.</title>
        <authorList>
            <person name="Goeker M."/>
        </authorList>
    </citation>
    <scope>NUCLEOTIDE SEQUENCE [LARGE SCALE GENOMIC DNA]</scope>
    <source>
        <strain evidence="5 6">DSM 15743</strain>
    </source>
</reference>
<dbReference type="AlphaFoldDB" id="A0A7W6N881"/>
<dbReference type="CDD" id="cd04301">
    <property type="entry name" value="NAT_SF"/>
    <property type="match status" value="1"/>
</dbReference>
<protein>
    <submittedName>
        <fullName evidence="5">Putative acetyltransferase</fullName>
        <ecNumber evidence="5">2.3.1.-</ecNumber>
    </submittedName>
</protein>
<dbReference type="PANTHER" id="PTHR43792:SF8">
    <property type="entry name" value="[RIBOSOMAL PROTEIN US5]-ALANINE N-ACETYLTRANSFERASE"/>
    <property type="match status" value="1"/>
</dbReference>
<dbReference type="InterPro" id="IPR051531">
    <property type="entry name" value="N-acetyltransferase"/>
</dbReference>
<dbReference type="GO" id="GO:0016747">
    <property type="term" value="F:acyltransferase activity, transferring groups other than amino-acyl groups"/>
    <property type="evidence" value="ECO:0007669"/>
    <property type="project" value="InterPro"/>
</dbReference>
<organism evidence="5 6">
    <name type="scientific">Microvirga flocculans</name>
    <dbReference type="NCBI Taxonomy" id="217168"/>
    <lineage>
        <taxon>Bacteria</taxon>
        <taxon>Pseudomonadati</taxon>
        <taxon>Pseudomonadota</taxon>
        <taxon>Alphaproteobacteria</taxon>
        <taxon>Hyphomicrobiales</taxon>
        <taxon>Methylobacteriaceae</taxon>
        <taxon>Microvirga</taxon>
    </lineage>
</organism>
<comment type="caution">
    <text evidence="5">The sequence shown here is derived from an EMBL/GenBank/DDBJ whole genome shotgun (WGS) entry which is preliminary data.</text>
</comment>
<comment type="similarity">
    <text evidence="3">Belongs to the acetyltransferase family. RimJ subfamily.</text>
</comment>
<keyword evidence="1 5" id="KW-0808">Transferase</keyword>
<proteinExistence type="inferred from homology"/>
<dbReference type="InterPro" id="IPR016181">
    <property type="entry name" value="Acyl_CoA_acyltransferase"/>
</dbReference>
<dbReference type="InterPro" id="IPR000182">
    <property type="entry name" value="GNAT_dom"/>
</dbReference>
<evidence type="ECO:0000313" key="5">
    <source>
        <dbReference type="EMBL" id="MBB4040143.1"/>
    </source>
</evidence>
<sequence length="177" mass="19742">MNPEPDIHPPSPIAADGIVIRAARPSDYEGIAALGSLPRLRWGTLRLPYQSPEATKKWLESQTPNNLSLVVEKDGVIIGSGGFERYQGRRNHVASLGMGLHDDYHGRGIGARLLREILDTADNWFNLRRMELTVYVDNAPAIALYKRHGFAIEGTHRDFAFRDGSFVDAHTMARLKP</sequence>
<dbReference type="Proteomes" id="UP000519439">
    <property type="component" value="Unassembled WGS sequence"/>
</dbReference>
<evidence type="ECO:0000256" key="3">
    <source>
        <dbReference type="ARBA" id="ARBA00038502"/>
    </source>
</evidence>
<keyword evidence="2 5" id="KW-0012">Acyltransferase</keyword>
<evidence type="ECO:0000259" key="4">
    <source>
        <dbReference type="PROSITE" id="PS51186"/>
    </source>
</evidence>
<accession>A0A7W6N881</accession>
<dbReference type="PANTHER" id="PTHR43792">
    <property type="entry name" value="GNAT FAMILY, PUTATIVE (AFU_ORTHOLOGUE AFUA_3G00765)-RELATED-RELATED"/>
    <property type="match status" value="1"/>
</dbReference>
<dbReference type="SUPFAM" id="SSF55729">
    <property type="entry name" value="Acyl-CoA N-acyltransferases (Nat)"/>
    <property type="match status" value="1"/>
</dbReference>
<evidence type="ECO:0000313" key="6">
    <source>
        <dbReference type="Proteomes" id="UP000519439"/>
    </source>
</evidence>
<gene>
    <name evidence="5" type="ORF">GGR34_001794</name>
</gene>
<name>A0A7W6N881_9HYPH</name>
<evidence type="ECO:0000256" key="1">
    <source>
        <dbReference type="ARBA" id="ARBA00022679"/>
    </source>
</evidence>
<dbReference type="PROSITE" id="PS51186">
    <property type="entry name" value="GNAT"/>
    <property type="match status" value="1"/>
</dbReference>
<dbReference type="Gene3D" id="3.40.630.30">
    <property type="match status" value="1"/>
</dbReference>
<keyword evidence="6" id="KW-1185">Reference proteome</keyword>
<dbReference type="Pfam" id="PF00583">
    <property type="entry name" value="Acetyltransf_1"/>
    <property type="match status" value="1"/>
</dbReference>